<organism evidence="1">
    <name type="scientific">Agromyces sp. G08B096</name>
    <dbReference type="NCBI Taxonomy" id="3156399"/>
    <lineage>
        <taxon>Bacteria</taxon>
        <taxon>Bacillati</taxon>
        <taxon>Actinomycetota</taxon>
        <taxon>Actinomycetes</taxon>
        <taxon>Micrococcales</taxon>
        <taxon>Microbacteriaceae</taxon>
        <taxon>Agromyces</taxon>
    </lineage>
</organism>
<reference evidence="1" key="1">
    <citation type="submission" date="2024-05" db="EMBL/GenBank/DDBJ databases">
        <authorList>
            <person name="Yu L."/>
        </authorList>
    </citation>
    <scope>NUCLEOTIDE SEQUENCE</scope>
    <source>
        <strain evidence="1">G08B096</strain>
    </source>
</reference>
<protein>
    <submittedName>
        <fullName evidence="1">Flagellar FlbD family protein</fullName>
    </submittedName>
</protein>
<keyword evidence="1" id="KW-0966">Cell projection</keyword>
<name>A0AAU7W6N0_9MICO</name>
<proteinExistence type="predicted"/>
<dbReference type="Pfam" id="PF06289">
    <property type="entry name" value="FlbD"/>
    <property type="match status" value="1"/>
</dbReference>
<dbReference type="AlphaFoldDB" id="A0AAU7W6N0"/>
<dbReference type="PANTHER" id="PTHR39185:SF1">
    <property type="entry name" value="SWARMING MOTILITY PROTEIN SWRD"/>
    <property type="match status" value="1"/>
</dbReference>
<dbReference type="InterPro" id="IPR009384">
    <property type="entry name" value="SwrD-like"/>
</dbReference>
<dbReference type="RefSeq" id="WP_350348548.1">
    <property type="nucleotide sequence ID" value="NZ_CP158374.1"/>
</dbReference>
<gene>
    <name evidence="1" type="ORF">ABIQ69_01070</name>
</gene>
<sequence>MIVVTRLNGSRFALNADLIERVHESPDTTLLMVDGTSYVVTESLAEIVREIVEFRARVLARAEELVGDDPRPGPRLAVAPRAD</sequence>
<evidence type="ECO:0000313" key="1">
    <source>
        <dbReference type="EMBL" id="XBX82531.1"/>
    </source>
</evidence>
<dbReference type="EMBL" id="CP158374">
    <property type="protein sequence ID" value="XBX82531.1"/>
    <property type="molecule type" value="Genomic_DNA"/>
</dbReference>
<keyword evidence="1" id="KW-0282">Flagellum</keyword>
<accession>A0AAU7W6N0</accession>
<dbReference type="PANTHER" id="PTHR39185">
    <property type="entry name" value="SWARMING MOTILITY PROTEIN SWRD"/>
    <property type="match status" value="1"/>
</dbReference>
<keyword evidence="1" id="KW-0969">Cilium</keyword>